<feature type="non-terminal residue" evidence="2">
    <location>
        <position position="1"/>
    </location>
</feature>
<evidence type="ECO:0000256" key="1">
    <source>
        <dbReference type="SAM" id="MobiDB-lite"/>
    </source>
</evidence>
<keyword evidence="3" id="KW-1185">Reference proteome</keyword>
<evidence type="ECO:0000313" key="3">
    <source>
        <dbReference type="Proteomes" id="UP000310200"/>
    </source>
</evidence>
<name>A0A4S2KHC6_9HYME</name>
<feature type="compositionally biased region" description="Basic and acidic residues" evidence="1">
    <location>
        <begin position="37"/>
        <end position="51"/>
    </location>
</feature>
<proteinExistence type="predicted"/>
<accession>A0A4S2KHC6</accession>
<dbReference type="AlphaFoldDB" id="A0A4S2KHC6"/>
<reference evidence="2 3" key="1">
    <citation type="journal article" date="2019" name="Philos. Trans. R. Soc. Lond., B, Biol. Sci.">
        <title>Ant behaviour and brain gene expression of defending hosts depend on the ecological success of the intruding social parasite.</title>
        <authorList>
            <person name="Kaur R."/>
            <person name="Stoldt M."/>
            <person name="Jongepier E."/>
            <person name="Feldmeyer B."/>
            <person name="Menzel F."/>
            <person name="Bornberg-Bauer E."/>
            <person name="Foitzik S."/>
        </authorList>
    </citation>
    <scope>NUCLEOTIDE SEQUENCE [LARGE SCALE GENOMIC DNA]</scope>
    <source>
        <tissue evidence="2">Whole body</tissue>
    </source>
</reference>
<dbReference type="Proteomes" id="UP000310200">
    <property type="component" value="Unassembled WGS sequence"/>
</dbReference>
<sequence length="93" mass="10741">NPHYRQPFLDVARYLFFSSRRDRRRRSSIYSAKARRELQTREVYTPRRAQELQRTLGGDADGESRNVTFDPHQCAAGRRSLPRGASSGSQTRG</sequence>
<evidence type="ECO:0000313" key="2">
    <source>
        <dbReference type="EMBL" id="TGZ48895.1"/>
    </source>
</evidence>
<dbReference type="EMBL" id="QBLH01002296">
    <property type="protein sequence ID" value="TGZ48895.1"/>
    <property type="molecule type" value="Genomic_DNA"/>
</dbReference>
<feature type="region of interest" description="Disordered" evidence="1">
    <location>
        <begin position="37"/>
        <end position="93"/>
    </location>
</feature>
<gene>
    <name evidence="2" type="ORF">DBV15_08307</name>
</gene>
<organism evidence="2 3">
    <name type="scientific">Temnothorax longispinosus</name>
    <dbReference type="NCBI Taxonomy" id="300112"/>
    <lineage>
        <taxon>Eukaryota</taxon>
        <taxon>Metazoa</taxon>
        <taxon>Ecdysozoa</taxon>
        <taxon>Arthropoda</taxon>
        <taxon>Hexapoda</taxon>
        <taxon>Insecta</taxon>
        <taxon>Pterygota</taxon>
        <taxon>Neoptera</taxon>
        <taxon>Endopterygota</taxon>
        <taxon>Hymenoptera</taxon>
        <taxon>Apocrita</taxon>
        <taxon>Aculeata</taxon>
        <taxon>Formicoidea</taxon>
        <taxon>Formicidae</taxon>
        <taxon>Myrmicinae</taxon>
        <taxon>Temnothorax</taxon>
    </lineage>
</organism>
<protein>
    <submittedName>
        <fullName evidence="2">Uncharacterized protein</fullName>
    </submittedName>
</protein>
<comment type="caution">
    <text evidence="2">The sequence shown here is derived from an EMBL/GenBank/DDBJ whole genome shotgun (WGS) entry which is preliminary data.</text>
</comment>